<feature type="region of interest" description="Disordered" evidence="1">
    <location>
        <begin position="1"/>
        <end position="23"/>
    </location>
</feature>
<evidence type="ECO:0000313" key="3">
    <source>
        <dbReference type="Proteomes" id="UP001602058"/>
    </source>
</evidence>
<evidence type="ECO:0000256" key="1">
    <source>
        <dbReference type="SAM" id="MobiDB-lite"/>
    </source>
</evidence>
<organism evidence="2 3">
    <name type="scientific">Streptomyces bluensis</name>
    <dbReference type="NCBI Taxonomy" id="33897"/>
    <lineage>
        <taxon>Bacteria</taxon>
        <taxon>Bacillati</taxon>
        <taxon>Actinomycetota</taxon>
        <taxon>Actinomycetes</taxon>
        <taxon>Kitasatosporales</taxon>
        <taxon>Streptomycetaceae</taxon>
        <taxon>Streptomyces</taxon>
    </lineage>
</organism>
<dbReference type="RefSeq" id="WP_387884131.1">
    <property type="nucleotide sequence ID" value="NZ_JBIAWJ010000002.1"/>
</dbReference>
<accession>A0ABW6UE68</accession>
<gene>
    <name evidence="2" type="ORF">ACFY1D_06380</name>
</gene>
<sequence>MRSRPGGDRWSPPARASEDLGEGLLDARITAHRRPAGPWTSPDSSTRVRRALRAQAYVSLTDGPSHALGRHLLVPAGLVTHIDSEAEKITVAATRNEIRSAPRFRTVWPVTHGDSVRHASGPSGYAGFNDE</sequence>
<comment type="caution">
    <text evidence="2">The sequence shown here is derived from an EMBL/GenBank/DDBJ whole genome shotgun (WGS) entry which is preliminary data.</text>
</comment>
<proteinExistence type="predicted"/>
<name>A0ABW6UE68_9ACTN</name>
<evidence type="ECO:0000313" key="2">
    <source>
        <dbReference type="EMBL" id="MFF4521068.1"/>
    </source>
</evidence>
<dbReference type="Proteomes" id="UP001602058">
    <property type="component" value="Unassembled WGS sequence"/>
</dbReference>
<reference evidence="2 3" key="1">
    <citation type="submission" date="2024-10" db="EMBL/GenBank/DDBJ databases">
        <title>The Natural Products Discovery Center: Release of the First 8490 Sequenced Strains for Exploring Actinobacteria Biosynthetic Diversity.</title>
        <authorList>
            <person name="Kalkreuter E."/>
            <person name="Kautsar S.A."/>
            <person name="Yang D."/>
            <person name="Bader C.D."/>
            <person name="Teijaro C.N."/>
            <person name="Fluegel L."/>
            <person name="Davis C.M."/>
            <person name="Simpson J.R."/>
            <person name="Lauterbach L."/>
            <person name="Steele A.D."/>
            <person name="Gui C."/>
            <person name="Meng S."/>
            <person name="Li G."/>
            <person name="Viehrig K."/>
            <person name="Ye F."/>
            <person name="Su P."/>
            <person name="Kiefer A.F."/>
            <person name="Nichols A."/>
            <person name="Cepeda A.J."/>
            <person name="Yan W."/>
            <person name="Fan B."/>
            <person name="Jiang Y."/>
            <person name="Adhikari A."/>
            <person name="Zheng C.-J."/>
            <person name="Schuster L."/>
            <person name="Cowan T.M."/>
            <person name="Smanski M.J."/>
            <person name="Chevrette M.G."/>
            <person name="De Carvalho L.P.S."/>
            <person name="Shen B."/>
        </authorList>
    </citation>
    <scope>NUCLEOTIDE SEQUENCE [LARGE SCALE GENOMIC DNA]</scope>
    <source>
        <strain evidence="2 3">NPDC001390</strain>
    </source>
</reference>
<keyword evidence="3" id="KW-1185">Reference proteome</keyword>
<dbReference type="EMBL" id="JBIAWJ010000002">
    <property type="protein sequence ID" value="MFF4521068.1"/>
    <property type="molecule type" value="Genomic_DNA"/>
</dbReference>
<protein>
    <submittedName>
        <fullName evidence="2">Uncharacterized protein</fullName>
    </submittedName>
</protein>